<dbReference type="Pfam" id="PF00884">
    <property type="entry name" value="Sulfatase"/>
    <property type="match status" value="1"/>
</dbReference>
<dbReference type="InterPro" id="IPR035874">
    <property type="entry name" value="IDS"/>
</dbReference>
<evidence type="ECO:0000256" key="5">
    <source>
        <dbReference type="ARBA" id="ARBA00022801"/>
    </source>
</evidence>
<keyword evidence="9" id="KW-1185">Reference proteome</keyword>
<keyword evidence="6" id="KW-0106">Calcium</keyword>
<dbReference type="CDD" id="cd16030">
    <property type="entry name" value="iduronate-2-sulfatase"/>
    <property type="match status" value="1"/>
</dbReference>
<dbReference type="Proteomes" id="UP001163726">
    <property type="component" value="Plasmid pCadTS8_1"/>
</dbReference>
<dbReference type="InterPro" id="IPR000917">
    <property type="entry name" value="Sulfatase_N"/>
</dbReference>
<dbReference type="EMBL" id="CP109966">
    <property type="protein sequence ID" value="WAJ71822.1"/>
    <property type="molecule type" value="Genomic_DNA"/>
</dbReference>
<sequence length="504" mass="56837">MLKQVMNMMNINKFNWRAKTKLLPLMLTINFLAGCVASQQVQRPSPSYEVADNQKIDTKNYNVLFISVDDLNDWVGVLGGHPNASTPNIDRLANRGMLFTNAHTASPVCNSSRAAVMTGLLPSTTGIYRNGVPSKPVVNKNVTISEVYKNNGFYTAGSGKLLHLFNYKKGAWDDVKKRFPDAIADKREVYSVGGEFNIHPLKNNLENETMDARTVSWVIDKLQQPHDKPFFIAAGIYRPHVLWRVPQRFYAEFPEENIVIPSTIENDLDDVGSIGMAWALQGKDQVKDDKADSLENSAHSNIKRAGHWQLGMQAYLASIKHADTQVGRLLDALDTTGLTEKTIIVLWSDHGWHLGEKNHWRKSTLWEESTRVPLIVSVPGLTKANSRSNKAVSLIDIFPTLLELAGFDKPEKIQGESLVPLLTDPNYNRKMPAITEYYRGNVAIRDDRYRYILYANGEEELYDHKNDPNEWHNIAKESKLAEIKGGLREWVPKNFAAEGKGNKH</sequence>
<organism evidence="8 9">
    <name type="scientific">Catenovulum adriaticum</name>
    <dbReference type="NCBI Taxonomy" id="2984846"/>
    <lineage>
        <taxon>Bacteria</taxon>
        <taxon>Pseudomonadati</taxon>
        <taxon>Pseudomonadota</taxon>
        <taxon>Gammaproteobacteria</taxon>
        <taxon>Alteromonadales</taxon>
        <taxon>Alteromonadaceae</taxon>
        <taxon>Catenovulum</taxon>
    </lineage>
</organism>
<evidence type="ECO:0000256" key="3">
    <source>
        <dbReference type="ARBA" id="ARBA00022723"/>
    </source>
</evidence>
<geneLocation type="plasmid" evidence="8 9">
    <name>pCadTS8_1</name>
</geneLocation>
<protein>
    <submittedName>
        <fullName evidence="8">Sulfatase</fullName>
    </submittedName>
</protein>
<comment type="similarity">
    <text evidence="2">Belongs to the sulfatase family.</text>
</comment>
<evidence type="ECO:0000256" key="2">
    <source>
        <dbReference type="ARBA" id="ARBA00008779"/>
    </source>
</evidence>
<reference evidence="8" key="1">
    <citation type="submission" date="2022-10" db="EMBL/GenBank/DDBJ databases">
        <title>Catenovulum adriacola sp. nov. isolated in the Harbour of Susak.</title>
        <authorList>
            <person name="Schoch T."/>
            <person name="Reich S.J."/>
            <person name="Stoeferle S."/>
            <person name="Flaiz M."/>
            <person name="Kazda M."/>
            <person name="Riedel C.U."/>
            <person name="Duerre P."/>
        </authorList>
    </citation>
    <scope>NUCLEOTIDE SEQUENCE</scope>
    <source>
        <strain evidence="8">TS8</strain>
        <plasmid evidence="8">pCadTS8_1</plasmid>
    </source>
</reference>
<keyword evidence="5" id="KW-0378">Hydrolase</keyword>
<name>A0ABY7ARC8_9ALTE</name>
<evidence type="ECO:0000256" key="6">
    <source>
        <dbReference type="ARBA" id="ARBA00022837"/>
    </source>
</evidence>
<dbReference type="Gene3D" id="3.40.720.10">
    <property type="entry name" value="Alkaline Phosphatase, subunit A"/>
    <property type="match status" value="1"/>
</dbReference>
<evidence type="ECO:0000313" key="8">
    <source>
        <dbReference type="EMBL" id="WAJ71822.1"/>
    </source>
</evidence>
<dbReference type="PANTHER" id="PTHR45953">
    <property type="entry name" value="IDURONATE 2-SULFATASE"/>
    <property type="match status" value="1"/>
</dbReference>
<accession>A0ABY7ARC8</accession>
<keyword evidence="8" id="KW-0614">Plasmid</keyword>
<dbReference type="PROSITE" id="PS51257">
    <property type="entry name" value="PROKAR_LIPOPROTEIN"/>
    <property type="match status" value="1"/>
</dbReference>
<evidence type="ECO:0000259" key="7">
    <source>
        <dbReference type="Pfam" id="PF00884"/>
    </source>
</evidence>
<evidence type="ECO:0000256" key="4">
    <source>
        <dbReference type="ARBA" id="ARBA00022729"/>
    </source>
</evidence>
<evidence type="ECO:0000256" key="1">
    <source>
        <dbReference type="ARBA" id="ARBA00001913"/>
    </source>
</evidence>
<keyword evidence="4" id="KW-0732">Signal</keyword>
<comment type="cofactor">
    <cofactor evidence="1">
        <name>Ca(2+)</name>
        <dbReference type="ChEBI" id="CHEBI:29108"/>
    </cofactor>
</comment>
<dbReference type="InterPro" id="IPR017850">
    <property type="entry name" value="Alkaline_phosphatase_core_sf"/>
</dbReference>
<dbReference type="SUPFAM" id="SSF53649">
    <property type="entry name" value="Alkaline phosphatase-like"/>
    <property type="match status" value="1"/>
</dbReference>
<keyword evidence="3" id="KW-0479">Metal-binding</keyword>
<feature type="domain" description="Sulfatase N-terminal" evidence="7">
    <location>
        <begin position="62"/>
        <end position="406"/>
    </location>
</feature>
<proteinExistence type="inferred from homology"/>
<dbReference type="RefSeq" id="WP_268076544.1">
    <property type="nucleotide sequence ID" value="NZ_CP109966.1"/>
</dbReference>
<dbReference type="PANTHER" id="PTHR45953:SF1">
    <property type="entry name" value="IDURONATE 2-SULFATASE"/>
    <property type="match status" value="1"/>
</dbReference>
<gene>
    <name evidence="8" type="ORF">OLW01_15920</name>
</gene>
<evidence type="ECO:0000313" key="9">
    <source>
        <dbReference type="Proteomes" id="UP001163726"/>
    </source>
</evidence>